<dbReference type="AlphaFoldDB" id="A0A8K0CB71"/>
<name>A0A8K0CB71_IGNLU</name>
<dbReference type="OrthoDB" id="272985at2759"/>
<evidence type="ECO:0000259" key="2">
    <source>
        <dbReference type="Pfam" id="PF21530"/>
    </source>
</evidence>
<proteinExistence type="predicted"/>
<sequence length="235" mass="26913">MPRPRRSNLSRQSRNTRRIRNIANERTEEEQEISREERRVSMARLRASQSQEQVDERAILAAKNKDVDDLNYIIQNEIIGTMHSFKSIDCVTNENEATNYPIEFLNSLDVPGLPPHNLRLKVGSVVIMLRNINQPKLCNGKFEGEEVLIPRIPMIPTDMPFEFKRLQFPIRLAFAMTINKSQGQSLKVCGLNLKNPCFSHGQLYVACSRVGRPSALFVLAPDNKTKNVVYHKVLN</sequence>
<dbReference type="InterPro" id="IPR049163">
    <property type="entry name" value="Pif1-like_2B_dom"/>
</dbReference>
<evidence type="ECO:0000256" key="1">
    <source>
        <dbReference type="SAM" id="Coils"/>
    </source>
</evidence>
<evidence type="ECO:0000313" key="3">
    <source>
        <dbReference type="EMBL" id="KAF2882231.1"/>
    </source>
</evidence>
<dbReference type="GO" id="GO:0006260">
    <property type="term" value="P:DNA replication"/>
    <property type="evidence" value="ECO:0007669"/>
    <property type="project" value="TreeGrafter"/>
</dbReference>
<dbReference type="InterPro" id="IPR027417">
    <property type="entry name" value="P-loop_NTPase"/>
</dbReference>
<comment type="caution">
    <text evidence="3">The sequence shown here is derived from an EMBL/GenBank/DDBJ whole genome shotgun (WGS) entry which is preliminary data.</text>
</comment>
<dbReference type="Proteomes" id="UP000801492">
    <property type="component" value="Unassembled WGS sequence"/>
</dbReference>
<reference evidence="3" key="1">
    <citation type="submission" date="2019-08" db="EMBL/GenBank/DDBJ databases">
        <title>The genome of the North American firefly Photinus pyralis.</title>
        <authorList>
            <consortium name="Photinus pyralis genome working group"/>
            <person name="Fallon T.R."/>
            <person name="Sander Lower S.E."/>
            <person name="Weng J.-K."/>
        </authorList>
    </citation>
    <scope>NUCLEOTIDE SEQUENCE</scope>
    <source>
        <strain evidence="3">TRF0915ILg1</strain>
        <tissue evidence="3">Whole body</tissue>
    </source>
</reference>
<keyword evidence="1" id="KW-0175">Coiled coil</keyword>
<keyword evidence="4" id="KW-1185">Reference proteome</keyword>
<dbReference type="Gene3D" id="2.30.30.940">
    <property type="match status" value="1"/>
</dbReference>
<protein>
    <recommendedName>
        <fullName evidence="2">DNA helicase Pif1-like 2B domain-containing protein</fullName>
    </recommendedName>
</protein>
<feature type="coiled-coil region" evidence="1">
    <location>
        <begin position="19"/>
        <end position="46"/>
    </location>
</feature>
<dbReference type="Gene3D" id="3.40.50.300">
    <property type="entry name" value="P-loop containing nucleotide triphosphate hydrolases"/>
    <property type="match status" value="1"/>
</dbReference>
<dbReference type="Pfam" id="PF21530">
    <property type="entry name" value="Pif1_2B_dom"/>
    <property type="match status" value="1"/>
</dbReference>
<gene>
    <name evidence="3" type="ORF">ILUMI_23941</name>
</gene>
<dbReference type="PANTHER" id="PTHR23274:SF51">
    <property type="entry name" value="OS03G0423850 PROTEIN"/>
    <property type="match status" value="1"/>
</dbReference>
<accession>A0A8K0CB71</accession>
<organism evidence="3 4">
    <name type="scientific">Ignelater luminosus</name>
    <name type="common">Cucubano</name>
    <name type="synonym">Pyrophorus luminosus</name>
    <dbReference type="NCBI Taxonomy" id="2038154"/>
    <lineage>
        <taxon>Eukaryota</taxon>
        <taxon>Metazoa</taxon>
        <taxon>Ecdysozoa</taxon>
        <taxon>Arthropoda</taxon>
        <taxon>Hexapoda</taxon>
        <taxon>Insecta</taxon>
        <taxon>Pterygota</taxon>
        <taxon>Neoptera</taxon>
        <taxon>Endopterygota</taxon>
        <taxon>Coleoptera</taxon>
        <taxon>Polyphaga</taxon>
        <taxon>Elateriformia</taxon>
        <taxon>Elateroidea</taxon>
        <taxon>Elateridae</taxon>
        <taxon>Agrypninae</taxon>
        <taxon>Pyrophorini</taxon>
        <taxon>Ignelater</taxon>
    </lineage>
</organism>
<evidence type="ECO:0000313" key="4">
    <source>
        <dbReference type="Proteomes" id="UP000801492"/>
    </source>
</evidence>
<feature type="domain" description="DNA helicase Pif1-like 2B" evidence="2">
    <location>
        <begin position="103"/>
        <end position="140"/>
    </location>
</feature>
<dbReference type="GO" id="GO:0005657">
    <property type="term" value="C:replication fork"/>
    <property type="evidence" value="ECO:0007669"/>
    <property type="project" value="TreeGrafter"/>
</dbReference>
<dbReference type="SUPFAM" id="SSF52540">
    <property type="entry name" value="P-loop containing nucleoside triphosphate hydrolases"/>
    <property type="match status" value="1"/>
</dbReference>
<dbReference type="EMBL" id="VTPC01090639">
    <property type="protein sequence ID" value="KAF2882231.1"/>
    <property type="molecule type" value="Genomic_DNA"/>
</dbReference>
<dbReference type="PANTHER" id="PTHR23274">
    <property type="entry name" value="DNA HELICASE-RELATED"/>
    <property type="match status" value="1"/>
</dbReference>